<dbReference type="InterPro" id="IPR035463">
    <property type="entry name" value="Pex13"/>
</dbReference>
<evidence type="ECO:0000256" key="11">
    <source>
        <dbReference type="ARBA" id="ARBA00034535"/>
    </source>
</evidence>
<dbReference type="Gene3D" id="2.30.30.40">
    <property type="entry name" value="SH3 Domains"/>
    <property type="match status" value="1"/>
</dbReference>
<dbReference type="InterPro" id="IPR007223">
    <property type="entry name" value="Peroxin-13_N"/>
</dbReference>
<proteinExistence type="inferred from homology"/>
<name>A0AA40KU14_9HYME</name>
<sequence>MAPERTNGINGTQLKNVPNNISSIPNASSLFPSSNLQPGNPPPIPPRQPVQNYSGFSDHRLFGSNYGGFGGYGSQYRGFGGYGGYNSYNSYSPYSTYNNYGMFGGHSGDAENRFSQYVEENTRSTFQSFEAVLHTFSSMTMLLESTYFALTNSFRAILNVAESIGKLRSILNQLFSTFALIRFLKWLYRKIVRTTGYQNQDSVNEELWDKSLAKVGNENVHNSSFWSGFLMFSVFFVVPYIIHKISNNIRNMQVKGKDPKEWQKIEEPSYIATMLYDFVATNNDELSVKAGQTVYLAPRSLQPKNLPGWCKATNNINVGLIPSNYIKLIGQLKKIKKNETAIVNEEKSSENEHSTDNNKKDIEPIRNDRTIENEV</sequence>
<dbReference type="PROSITE" id="PS50002">
    <property type="entry name" value="SH3"/>
    <property type="match status" value="1"/>
</dbReference>
<evidence type="ECO:0000256" key="13">
    <source>
        <dbReference type="PROSITE-ProRule" id="PRU00192"/>
    </source>
</evidence>
<feature type="region of interest" description="Disordered" evidence="14">
    <location>
        <begin position="1"/>
        <end position="46"/>
    </location>
</feature>
<dbReference type="Pfam" id="PF04088">
    <property type="entry name" value="Peroxin-13_N"/>
    <property type="match status" value="1"/>
</dbReference>
<evidence type="ECO:0000259" key="15">
    <source>
        <dbReference type="PROSITE" id="PS50002"/>
    </source>
</evidence>
<keyword evidence="5" id="KW-0653">Protein transport</keyword>
<organism evidence="16 17">
    <name type="scientific">Melipona bicolor</name>
    <dbReference type="NCBI Taxonomy" id="60889"/>
    <lineage>
        <taxon>Eukaryota</taxon>
        <taxon>Metazoa</taxon>
        <taxon>Ecdysozoa</taxon>
        <taxon>Arthropoda</taxon>
        <taxon>Hexapoda</taxon>
        <taxon>Insecta</taxon>
        <taxon>Pterygota</taxon>
        <taxon>Neoptera</taxon>
        <taxon>Endopterygota</taxon>
        <taxon>Hymenoptera</taxon>
        <taxon>Apocrita</taxon>
        <taxon>Aculeata</taxon>
        <taxon>Apoidea</taxon>
        <taxon>Anthophila</taxon>
        <taxon>Apidae</taxon>
        <taxon>Melipona</taxon>
    </lineage>
</organism>
<dbReference type="GO" id="GO:0005778">
    <property type="term" value="C:peroxisomal membrane"/>
    <property type="evidence" value="ECO:0007669"/>
    <property type="project" value="UniProtKB-SubCell"/>
</dbReference>
<evidence type="ECO:0000256" key="9">
    <source>
        <dbReference type="ARBA" id="ARBA00023140"/>
    </source>
</evidence>
<keyword evidence="2 13" id="KW-0728">SH3 domain</keyword>
<keyword evidence="3" id="KW-0813">Transport</keyword>
<evidence type="ECO:0000256" key="8">
    <source>
        <dbReference type="ARBA" id="ARBA00023136"/>
    </source>
</evidence>
<keyword evidence="17" id="KW-1185">Reference proteome</keyword>
<dbReference type="CDD" id="cd11864">
    <property type="entry name" value="SH3_PEX13_eumet"/>
    <property type="match status" value="1"/>
</dbReference>
<evidence type="ECO:0000256" key="7">
    <source>
        <dbReference type="ARBA" id="ARBA00023010"/>
    </source>
</evidence>
<evidence type="ECO:0000313" key="17">
    <source>
        <dbReference type="Proteomes" id="UP001177670"/>
    </source>
</evidence>
<evidence type="ECO:0000256" key="2">
    <source>
        <dbReference type="ARBA" id="ARBA00022443"/>
    </source>
</evidence>
<dbReference type="InterPro" id="IPR001452">
    <property type="entry name" value="SH3_domain"/>
</dbReference>
<reference evidence="16" key="1">
    <citation type="submission" date="2021-10" db="EMBL/GenBank/DDBJ databases">
        <title>Melipona bicolor Genome sequencing and assembly.</title>
        <authorList>
            <person name="Araujo N.S."/>
            <person name="Arias M.C."/>
        </authorList>
    </citation>
    <scope>NUCLEOTIDE SEQUENCE</scope>
    <source>
        <strain evidence="16">USP_2M_L1-L4_2017</strain>
        <tissue evidence="16">Whole body</tissue>
    </source>
</reference>
<comment type="subcellular location">
    <subcellularLocation>
        <location evidence="12">Peroxisome membrane</location>
    </subcellularLocation>
</comment>
<feature type="region of interest" description="Disordered" evidence="14">
    <location>
        <begin position="344"/>
        <end position="375"/>
    </location>
</feature>
<gene>
    <name evidence="16" type="ORF">K0M31_014157</name>
</gene>
<dbReference type="InterPro" id="IPR036028">
    <property type="entry name" value="SH3-like_dom_sf"/>
</dbReference>
<dbReference type="GO" id="GO:0016560">
    <property type="term" value="P:protein import into peroxisome matrix, docking"/>
    <property type="evidence" value="ECO:0007669"/>
    <property type="project" value="InterPro"/>
</dbReference>
<evidence type="ECO:0000256" key="14">
    <source>
        <dbReference type="SAM" id="MobiDB-lite"/>
    </source>
</evidence>
<keyword evidence="4" id="KW-0812">Transmembrane</keyword>
<dbReference type="Proteomes" id="UP001177670">
    <property type="component" value="Unassembled WGS sequence"/>
</dbReference>
<evidence type="ECO:0000256" key="5">
    <source>
        <dbReference type="ARBA" id="ARBA00022927"/>
    </source>
</evidence>
<evidence type="ECO:0000313" key="16">
    <source>
        <dbReference type="EMBL" id="KAK1132782.1"/>
    </source>
</evidence>
<dbReference type="EMBL" id="JAHYIQ010000004">
    <property type="protein sequence ID" value="KAK1132782.1"/>
    <property type="molecule type" value="Genomic_DNA"/>
</dbReference>
<dbReference type="PANTHER" id="PTHR19332:SF1">
    <property type="entry name" value="PEROXISOMAL MEMBRANE PROTEIN PEX13"/>
    <property type="match status" value="1"/>
</dbReference>
<evidence type="ECO:0000256" key="3">
    <source>
        <dbReference type="ARBA" id="ARBA00022448"/>
    </source>
</evidence>
<comment type="similarity">
    <text evidence="1">Belongs to the peroxin-13 family.</text>
</comment>
<feature type="domain" description="SH3" evidence="15">
    <location>
        <begin position="267"/>
        <end position="331"/>
    </location>
</feature>
<dbReference type="PANTHER" id="PTHR19332">
    <property type="entry name" value="PEROXISOMAL MEMBRANE PROTEIN PEX13"/>
    <property type="match status" value="1"/>
</dbReference>
<keyword evidence="6" id="KW-1133">Transmembrane helix</keyword>
<dbReference type="AlphaFoldDB" id="A0AA40KU14"/>
<dbReference type="Pfam" id="PF14604">
    <property type="entry name" value="SH3_9"/>
    <property type="match status" value="1"/>
</dbReference>
<protein>
    <recommendedName>
        <fullName evidence="11">Peroxisomal membrane protein PEX13</fullName>
    </recommendedName>
    <alternativeName>
        <fullName evidence="10">Peroxin-13</fullName>
    </alternativeName>
</protein>
<evidence type="ECO:0000256" key="12">
    <source>
        <dbReference type="ARBA" id="ARBA00046271"/>
    </source>
</evidence>
<dbReference type="SMART" id="SM00326">
    <property type="entry name" value="SH3"/>
    <property type="match status" value="1"/>
</dbReference>
<evidence type="ECO:0000256" key="6">
    <source>
        <dbReference type="ARBA" id="ARBA00022989"/>
    </source>
</evidence>
<keyword evidence="7" id="KW-0811">Translocation</keyword>
<keyword evidence="8" id="KW-0472">Membrane</keyword>
<comment type="caution">
    <text evidence="16">The sequence shown here is derived from an EMBL/GenBank/DDBJ whole genome shotgun (WGS) entry which is preliminary data.</text>
</comment>
<feature type="compositionally biased region" description="Low complexity" evidence="14">
    <location>
        <begin position="16"/>
        <end position="29"/>
    </location>
</feature>
<dbReference type="SUPFAM" id="SSF50044">
    <property type="entry name" value="SH3-domain"/>
    <property type="match status" value="1"/>
</dbReference>
<dbReference type="GO" id="GO:1990429">
    <property type="term" value="C:peroxisomal importomer complex"/>
    <property type="evidence" value="ECO:0007669"/>
    <property type="project" value="TreeGrafter"/>
</dbReference>
<evidence type="ECO:0000256" key="10">
    <source>
        <dbReference type="ARBA" id="ARBA00029693"/>
    </source>
</evidence>
<evidence type="ECO:0000256" key="1">
    <source>
        <dbReference type="ARBA" id="ARBA00006033"/>
    </source>
</evidence>
<accession>A0AA40KU14</accession>
<keyword evidence="9" id="KW-0576">Peroxisome</keyword>
<evidence type="ECO:0000256" key="4">
    <source>
        <dbReference type="ARBA" id="ARBA00022692"/>
    </source>
</evidence>